<dbReference type="PROSITE" id="PS00716">
    <property type="entry name" value="SIGMA70_2"/>
    <property type="match status" value="1"/>
</dbReference>
<sequence length="401" mass="46107">MSCLLPHFNCPPPPIIHTHRHHLILLSAAAAASASATKTRRHFRPQCILSPSTPKVAWPCVAAAQEVLADPEPQTDDELDDPKPDTSDEQLIKLLMKMDLEKVMDSLNPRQKQVIRWRFGMDDGRMKTLQEIGEVMGVHRYNVREIEARAFKKLKSEMRIEHLQHSVWLHNLAVKLRIFKDLIKLEKPQEDLMEGLSDVLLTPKALESLETEIGINQSLEPLEVLADPEPQTDDELDDPKPDTSDEQLIKLLMKMDLEKVMDSLNPRQKQVIRWRFGMDDGRMKSLQEIGKMMGVSRERIRQIEVCAFKKLKSEMMRDEHLQLQHRLRSSLPFSGLIRQLEKDVETVVKVLQPGPLGIIEHKFSAEEIRSANATVAIAVANWRRNAILEDNNHILKDYIRK</sequence>
<dbReference type="InterPro" id="IPR013324">
    <property type="entry name" value="RNA_pol_sigma_r3/r4-like"/>
</dbReference>
<evidence type="ECO:0000313" key="3">
    <source>
        <dbReference type="EMBL" id="PNY04776.1"/>
    </source>
</evidence>
<dbReference type="Gene3D" id="1.10.10.10">
    <property type="entry name" value="Winged helix-like DNA-binding domain superfamily/Winged helix DNA-binding domain"/>
    <property type="match status" value="2"/>
</dbReference>
<dbReference type="InterPro" id="IPR000943">
    <property type="entry name" value="RNA_pol_sigma70"/>
</dbReference>
<dbReference type="InterPro" id="IPR036388">
    <property type="entry name" value="WH-like_DNA-bd_sf"/>
</dbReference>
<dbReference type="PANTHER" id="PTHR30603:SF57">
    <property type="entry name" value="RNA POLYMERASE SIGMA FACTOR SIGB"/>
    <property type="match status" value="1"/>
</dbReference>
<dbReference type="PRINTS" id="PR00046">
    <property type="entry name" value="SIGMA70FCT"/>
</dbReference>
<proteinExistence type="inferred from homology"/>
<dbReference type="Proteomes" id="UP000236291">
    <property type="component" value="Unassembled WGS sequence"/>
</dbReference>
<comment type="similarity">
    <text evidence="1">Belongs to the sigma-70 factor family.</text>
</comment>
<evidence type="ECO:0000256" key="1">
    <source>
        <dbReference type="ARBA" id="ARBA00007788"/>
    </source>
</evidence>
<dbReference type="GO" id="GO:0006352">
    <property type="term" value="P:DNA-templated transcription initiation"/>
    <property type="evidence" value="ECO:0007669"/>
    <property type="project" value="InterPro"/>
</dbReference>
<dbReference type="EMBL" id="ASHM01000471">
    <property type="protein sequence ID" value="PNY04776.1"/>
    <property type="molecule type" value="Genomic_DNA"/>
</dbReference>
<reference evidence="3 4" key="1">
    <citation type="journal article" date="2014" name="Am. J. Bot.">
        <title>Genome assembly and annotation for red clover (Trifolium pratense; Fabaceae).</title>
        <authorList>
            <person name="Istvanek J."/>
            <person name="Jaros M."/>
            <person name="Krenek A."/>
            <person name="Repkova J."/>
        </authorList>
    </citation>
    <scope>NUCLEOTIDE SEQUENCE [LARGE SCALE GENOMIC DNA]</scope>
    <source>
        <strain evidence="4">cv. Tatra</strain>
        <tissue evidence="3">Young leaves</tissue>
    </source>
</reference>
<comment type="caution">
    <text evidence="3">The sequence shown here is derived from an EMBL/GenBank/DDBJ whole genome shotgun (WGS) entry which is preliminary data.</text>
</comment>
<organism evidence="3 4">
    <name type="scientific">Trifolium pratense</name>
    <name type="common">Red clover</name>
    <dbReference type="NCBI Taxonomy" id="57577"/>
    <lineage>
        <taxon>Eukaryota</taxon>
        <taxon>Viridiplantae</taxon>
        <taxon>Streptophyta</taxon>
        <taxon>Embryophyta</taxon>
        <taxon>Tracheophyta</taxon>
        <taxon>Spermatophyta</taxon>
        <taxon>Magnoliopsida</taxon>
        <taxon>eudicotyledons</taxon>
        <taxon>Gunneridae</taxon>
        <taxon>Pentapetalae</taxon>
        <taxon>rosids</taxon>
        <taxon>fabids</taxon>
        <taxon>Fabales</taxon>
        <taxon>Fabaceae</taxon>
        <taxon>Papilionoideae</taxon>
        <taxon>50 kb inversion clade</taxon>
        <taxon>NPAAA clade</taxon>
        <taxon>Hologalegina</taxon>
        <taxon>IRL clade</taxon>
        <taxon>Trifolieae</taxon>
        <taxon>Trifolium</taxon>
    </lineage>
</organism>
<accession>A0A2K3NP13</accession>
<dbReference type="Pfam" id="PF04545">
    <property type="entry name" value="Sigma70_r4"/>
    <property type="match status" value="2"/>
</dbReference>
<dbReference type="InterPro" id="IPR014284">
    <property type="entry name" value="RNA_pol_sigma-70_dom"/>
</dbReference>
<protein>
    <submittedName>
        <fullName evidence="3">RNA polymerase sigma factor sigA-like protein</fullName>
    </submittedName>
</protein>
<evidence type="ECO:0000313" key="4">
    <source>
        <dbReference type="Proteomes" id="UP000236291"/>
    </source>
</evidence>
<gene>
    <name evidence="3" type="ORF">L195_g001203</name>
</gene>
<dbReference type="InterPro" id="IPR050239">
    <property type="entry name" value="Sigma-70_RNA_pol_init_factors"/>
</dbReference>
<evidence type="ECO:0000259" key="2">
    <source>
        <dbReference type="PROSITE" id="PS00716"/>
    </source>
</evidence>
<feature type="domain" description="RNA polymerase sigma-70" evidence="2">
    <location>
        <begin position="285"/>
        <end position="311"/>
    </location>
</feature>
<dbReference type="CDD" id="cd06171">
    <property type="entry name" value="Sigma70_r4"/>
    <property type="match status" value="2"/>
</dbReference>
<dbReference type="NCBIfam" id="TIGR02937">
    <property type="entry name" value="sigma70-ECF"/>
    <property type="match status" value="2"/>
</dbReference>
<dbReference type="STRING" id="57577.A0A2K3NP13"/>
<name>A0A2K3NP13_TRIPR</name>
<dbReference type="InterPro" id="IPR007630">
    <property type="entry name" value="RNA_pol_sigma70_r4"/>
</dbReference>
<dbReference type="PANTHER" id="PTHR30603">
    <property type="entry name" value="RNA POLYMERASE SIGMA FACTOR RPO"/>
    <property type="match status" value="1"/>
</dbReference>
<dbReference type="GO" id="GO:0003700">
    <property type="term" value="F:DNA-binding transcription factor activity"/>
    <property type="evidence" value="ECO:0007669"/>
    <property type="project" value="InterPro"/>
</dbReference>
<reference evidence="3 4" key="2">
    <citation type="journal article" date="2017" name="Front. Plant Sci.">
        <title>Gene Classification and Mining of Molecular Markers Useful in Red Clover (Trifolium pratense) Breeding.</title>
        <authorList>
            <person name="Istvanek J."/>
            <person name="Dluhosova J."/>
            <person name="Dluhos P."/>
            <person name="Patkova L."/>
            <person name="Nedelnik J."/>
            <person name="Repkova J."/>
        </authorList>
    </citation>
    <scope>NUCLEOTIDE SEQUENCE [LARGE SCALE GENOMIC DNA]</scope>
    <source>
        <strain evidence="4">cv. Tatra</strain>
        <tissue evidence="3">Young leaves</tissue>
    </source>
</reference>
<dbReference type="AlphaFoldDB" id="A0A2K3NP13"/>
<dbReference type="SUPFAM" id="SSF88659">
    <property type="entry name" value="Sigma3 and sigma4 domains of RNA polymerase sigma factors"/>
    <property type="match status" value="2"/>
</dbReference>